<dbReference type="InterPro" id="IPR009492">
    <property type="entry name" value="TniQ"/>
</dbReference>
<feature type="domain" description="Transposon Tn7 transposition protein TnsD C-terminal" evidence="2">
    <location>
        <begin position="442"/>
        <end position="510"/>
    </location>
</feature>
<evidence type="ECO:0000313" key="3">
    <source>
        <dbReference type="EMBL" id="TVX91607.1"/>
    </source>
</evidence>
<keyword evidence="4" id="KW-1185">Reference proteome</keyword>
<dbReference type="Pfam" id="PF15978">
    <property type="entry name" value="TnsD"/>
    <property type="match status" value="2"/>
</dbReference>
<dbReference type="AlphaFoldDB" id="A0A559IVD9"/>
<reference evidence="3 4" key="1">
    <citation type="submission" date="2019-07" db="EMBL/GenBank/DDBJ databases">
        <authorList>
            <person name="Kim J."/>
        </authorList>
    </citation>
    <scope>NUCLEOTIDE SEQUENCE [LARGE SCALE GENOMIC DNA]</scope>
    <source>
        <strain evidence="3 4">N4</strain>
    </source>
</reference>
<evidence type="ECO:0008006" key="5">
    <source>
        <dbReference type="Google" id="ProtNLM"/>
    </source>
</evidence>
<protein>
    <recommendedName>
        <fullName evidence="5">Transposon Tn7 transposition protein TnsD C-termianl domain-containing protein</fullName>
    </recommendedName>
</protein>
<dbReference type="OrthoDB" id="470139at2"/>
<feature type="domain" description="TniQ" evidence="1">
    <location>
        <begin position="8"/>
        <end position="158"/>
    </location>
</feature>
<dbReference type="InterPro" id="IPR032750">
    <property type="entry name" value="TnsD_C"/>
</dbReference>
<organism evidence="3 4">
    <name type="scientific">Paenibacillus agilis</name>
    <dbReference type="NCBI Taxonomy" id="3020863"/>
    <lineage>
        <taxon>Bacteria</taxon>
        <taxon>Bacillati</taxon>
        <taxon>Bacillota</taxon>
        <taxon>Bacilli</taxon>
        <taxon>Bacillales</taxon>
        <taxon>Paenibacillaceae</taxon>
        <taxon>Paenibacillus</taxon>
    </lineage>
</organism>
<comment type="caution">
    <text evidence="3">The sequence shown here is derived from an EMBL/GenBank/DDBJ whole genome shotgun (WGS) entry which is preliminary data.</text>
</comment>
<dbReference type="Pfam" id="PF06527">
    <property type="entry name" value="TniQ"/>
    <property type="match status" value="1"/>
</dbReference>
<dbReference type="Proteomes" id="UP000318102">
    <property type="component" value="Unassembled WGS sequence"/>
</dbReference>
<gene>
    <name evidence="3" type="ORF">FPZ44_00150</name>
</gene>
<dbReference type="EMBL" id="VNJK01000001">
    <property type="protein sequence ID" value="TVX91607.1"/>
    <property type="molecule type" value="Genomic_DNA"/>
</dbReference>
<feature type="domain" description="Transposon Tn7 transposition protein TnsD C-terminal" evidence="2">
    <location>
        <begin position="201"/>
        <end position="425"/>
    </location>
</feature>
<evidence type="ECO:0000259" key="2">
    <source>
        <dbReference type="Pfam" id="PF15978"/>
    </source>
</evidence>
<accession>A0A559IVD9</accession>
<proteinExistence type="predicted"/>
<name>A0A559IVD9_9BACL</name>
<evidence type="ECO:0000259" key="1">
    <source>
        <dbReference type="Pfam" id="PF06527"/>
    </source>
</evidence>
<evidence type="ECO:0000313" key="4">
    <source>
        <dbReference type="Proteomes" id="UP000318102"/>
    </source>
</evidence>
<sequence length="584" mass="66943">MNEQCELPLPYPDELLYSVVARYHLRAGNSSAKCTLREVYGTENVIPTTDLPSHLDSLNAIQPVSVDQWIDNHTFYPYYASFMPRDRALLLRQLMKGSDGSGIHALVGIIASTVARNSDLHFCTACYEEDVQRYGEPYWHRVHQLPGVKVCPTHGYPLQRLTSPLSDRHGLTALPISRDMFESIPIIEELNERAEGQLLGIASDIQILIQMQDTQVFYNSRRLLMHRLSDMGLVTPGARVRQRKLQEQFVTFYGRELLNMLECAPQQNDHSWLASATRSMRNVVHPLRLMLLLRYLYGSFSEFLKQSDQELAPFGKGPWPCLNKAADHYREAIIKECKVTRCSDTGQPVGTFHCACGFSYSRRGPDQSEEDRFRRGRIKSFGSVWESKLKEYLQAGLSYRSTALNLGVDTNTVIKYADGNTTRHTCSLKVTGKKNKVKKPSKLNGCKPVRVDWELRDLELSWQVEETCKELMNDQFRPVRVRVATIGKRIGKLSILEKHKDRLPITMNILSNYLESVSQFQIRRVRWAAEQMNGEWPLKKWKLVKKAGLRPGYSPEVEDEISRCISYNTLISPLTSTEVTQWLH</sequence>
<dbReference type="RefSeq" id="WP_144986272.1">
    <property type="nucleotide sequence ID" value="NZ_VNJK01000001.1"/>
</dbReference>